<dbReference type="RefSeq" id="WP_283409083.1">
    <property type="nucleotide sequence ID" value="NZ_FXUF01000005.1"/>
</dbReference>
<dbReference type="InterPro" id="IPR022516">
    <property type="entry name" value="CHP03798_Ocin"/>
</dbReference>
<feature type="domain" description="Nif11" evidence="1">
    <location>
        <begin position="1"/>
        <end position="54"/>
    </location>
</feature>
<dbReference type="EMBL" id="FXUF01000005">
    <property type="protein sequence ID" value="SMP54804.1"/>
    <property type="molecule type" value="Genomic_DNA"/>
</dbReference>
<keyword evidence="3" id="KW-1185">Reference proteome</keyword>
<dbReference type="AlphaFoldDB" id="A0AA45WVU6"/>
<reference evidence="2" key="1">
    <citation type="submission" date="2017-05" db="EMBL/GenBank/DDBJ databases">
        <authorList>
            <person name="Varghese N."/>
            <person name="Submissions S."/>
        </authorList>
    </citation>
    <scope>NUCLEOTIDE SEQUENCE</scope>
    <source>
        <strain evidence="2">Su22</strain>
    </source>
</reference>
<dbReference type="Pfam" id="PF07862">
    <property type="entry name" value="Nif11"/>
    <property type="match status" value="1"/>
</dbReference>
<accession>A0AA45WVU6</accession>
<comment type="caution">
    <text evidence="2">The sequence shown here is derived from an EMBL/GenBank/DDBJ whole genome shotgun (WGS) entry which is preliminary data.</text>
</comment>
<protein>
    <submittedName>
        <fullName evidence="2">Nif11-like leader peptide domain-containing protein</fullName>
    </submittedName>
</protein>
<organism evidence="2 3">
    <name type="scientific">Anoxynatronum buryatiense</name>
    <dbReference type="NCBI Taxonomy" id="489973"/>
    <lineage>
        <taxon>Bacteria</taxon>
        <taxon>Bacillati</taxon>
        <taxon>Bacillota</taxon>
        <taxon>Clostridia</taxon>
        <taxon>Eubacteriales</taxon>
        <taxon>Clostridiaceae</taxon>
        <taxon>Anoxynatronum</taxon>
    </lineage>
</organism>
<dbReference type="Proteomes" id="UP001158066">
    <property type="component" value="Unassembled WGS sequence"/>
</dbReference>
<sequence>MAANQVKAFFEYVKNSEDVQRQMQAIQETGESDLLNIYVQLAQVNGFEVTAEELETEIEGMAMNMVGEGELSDEELESVAGGGCPYCMFTKGSYCFFTK</sequence>
<name>A0AA45WVU6_9CLOT</name>
<evidence type="ECO:0000259" key="1">
    <source>
        <dbReference type="Pfam" id="PF07862"/>
    </source>
</evidence>
<evidence type="ECO:0000313" key="3">
    <source>
        <dbReference type="Proteomes" id="UP001158066"/>
    </source>
</evidence>
<gene>
    <name evidence="2" type="ORF">SAMN06296020_105165</name>
</gene>
<evidence type="ECO:0000313" key="2">
    <source>
        <dbReference type="EMBL" id="SMP54804.1"/>
    </source>
</evidence>
<dbReference type="NCBIfam" id="TIGR03798">
    <property type="entry name" value="leader_Nif11"/>
    <property type="match status" value="1"/>
</dbReference>
<proteinExistence type="predicted"/>
<dbReference type="InterPro" id="IPR012903">
    <property type="entry name" value="Nif11"/>
</dbReference>